<gene>
    <name evidence="2" type="ORF">CUTER_02100</name>
</gene>
<reference evidence="2 3" key="1">
    <citation type="journal article" date="2015" name="Genome Announc.">
        <title>Virulence Factor Genes Detected in the Complete Genome Sequence of Corynebacterium uterequi DSM 45634, Isolated from the Uterus of a Maiden Mare.</title>
        <authorList>
            <person name="Ruckert C."/>
            <person name="Kriete M."/>
            <person name="Jaenicke S."/>
            <person name="Winkler A."/>
            <person name="Tauch A."/>
        </authorList>
    </citation>
    <scope>NUCLEOTIDE SEQUENCE [LARGE SCALE GENOMIC DNA]</scope>
    <source>
        <strain evidence="2 3">DSM 45634</strain>
    </source>
</reference>
<feature type="transmembrane region" description="Helical" evidence="1">
    <location>
        <begin position="7"/>
        <end position="26"/>
    </location>
</feature>
<dbReference type="EMBL" id="CP011546">
    <property type="protein sequence ID" value="AKK10435.1"/>
    <property type="molecule type" value="Genomic_DNA"/>
</dbReference>
<proteinExistence type="predicted"/>
<keyword evidence="1" id="KW-1133">Transmembrane helix</keyword>
<evidence type="ECO:0000313" key="3">
    <source>
        <dbReference type="Proteomes" id="UP000035548"/>
    </source>
</evidence>
<sequence length="162" mass="17364">MTKSLKVLAALIIAGFTVLVLFLAGYRNWYSQQPAAGFPTGGISAAVERADEANLTFLGVSHVDLYGPNYPLAVTVCPRMVPSDIAAQLQLPGAIKGIANPDEPVDMEHNYLVLIDQQGNAVADKLNRAEVDLCGLAQQAVIQPNQVMQFQKSEEGNWVLAG</sequence>
<reference evidence="3" key="2">
    <citation type="submission" date="2015-05" db="EMBL/GenBank/DDBJ databases">
        <title>Complete genome sequence of Corynebacterium uterequi DSM 45634, isolated from the uterus of a maiden mare.</title>
        <authorList>
            <person name="Ruckert C."/>
            <person name="Albersmeier A."/>
            <person name="Winkler A."/>
            <person name="Tauch A."/>
        </authorList>
    </citation>
    <scope>NUCLEOTIDE SEQUENCE [LARGE SCALE GENOMIC DNA]</scope>
    <source>
        <strain evidence="3">DSM 45634</strain>
    </source>
</reference>
<evidence type="ECO:0000256" key="1">
    <source>
        <dbReference type="SAM" id="Phobius"/>
    </source>
</evidence>
<evidence type="ECO:0000313" key="2">
    <source>
        <dbReference type="EMBL" id="AKK10435.1"/>
    </source>
</evidence>
<dbReference type="KEGG" id="cut:CUTER_02100"/>
<keyword evidence="1" id="KW-0472">Membrane</keyword>
<accession>A0A0G3HCK2</accession>
<dbReference type="PATRIC" id="fig|1072256.5.peg.414"/>
<dbReference type="AlphaFoldDB" id="A0A0G3HCK2"/>
<keyword evidence="3" id="KW-1185">Reference proteome</keyword>
<dbReference type="RefSeq" id="WP_047259024.1">
    <property type="nucleotide sequence ID" value="NZ_CP011546.1"/>
</dbReference>
<organism evidence="2 3">
    <name type="scientific">Corynebacterium uterequi</name>
    <dbReference type="NCBI Taxonomy" id="1072256"/>
    <lineage>
        <taxon>Bacteria</taxon>
        <taxon>Bacillati</taxon>
        <taxon>Actinomycetota</taxon>
        <taxon>Actinomycetes</taxon>
        <taxon>Mycobacteriales</taxon>
        <taxon>Corynebacteriaceae</taxon>
        <taxon>Corynebacterium</taxon>
    </lineage>
</organism>
<protein>
    <submittedName>
        <fullName evidence="2">Uncharacterized protein</fullName>
    </submittedName>
</protein>
<keyword evidence="1" id="KW-0812">Transmembrane</keyword>
<name>A0A0G3HCK2_9CORY</name>
<dbReference type="Proteomes" id="UP000035548">
    <property type="component" value="Chromosome"/>
</dbReference>
<dbReference type="STRING" id="1072256.CUTER_02100"/>